<feature type="coiled-coil region" evidence="1">
    <location>
        <begin position="39"/>
        <end position="140"/>
    </location>
</feature>
<name>A0AAV2I5I4_LYMST</name>
<proteinExistence type="predicted"/>
<evidence type="ECO:0000313" key="4">
    <source>
        <dbReference type="Proteomes" id="UP001497497"/>
    </source>
</evidence>
<evidence type="ECO:0000313" key="3">
    <source>
        <dbReference type="EMBL" id="CAL1541936.1"/>
    </source>
</evidence>
<accession>A0AAV2I5I4</accession>
<feature type="non-terminal residue" evidence="3">
    <location>
        <position position="388"/>
    </location>
</feature>
<feature type="region of interest" description="Disordered" evidence="2">
    <location>
        <begin position="310"/>
        <end position="388"/>
    </location>
</feature>
<comment type="caution">
    <text evidence="3">The sequence shown here is derived from an EMBL/GenBank/DDBJ whole genome shotgun (WGS) entry which is preliminary data.</text>
</comment>
<protein>
    <submittedName>
        <fullName evidence="3">Uncharacterized protein</fullName>
    </submittedName>
</protein>
<sequence length="388" mass="44377">MKSSTSLKLSEEKSTAKGSASATVVENLREKLQICQMYLKKEKELNKATKNEMIKLIDKLQEDLKSSQLNLEIVKSQEKSTKAKIKELEKERRELQKDLKASVMKIESSAQAIKTLGLQCDRDSEQIKLLTEKNKLLEEMSRIGNRVYQDNIRDIMESTRRDITKVKVSKAAQTGNKTESEIKLECAVFTKFELVLKIQELLEKYTAKTDEVLKLERIMRKRSLILDQLKGMVLQQTALEKCEEKRSEKKIQDAACYKQNVEQIKKSPPKLRKVKKVINEPAVIQPQEKITQAANIPHLTTEALDGASHVANFPHKHGKSDIPKKDPAPKHVNEPIHLTYSSYNESTDSKKNSQKPVSQSSRYSLKELNQELPPQPTHKSKFLQMEEA</sequence>
<dbReference type="AlphaFoldDB" id="A0AAV2I5I4"/>
<evidence type="ECO:0000256" key="1">
    <source>
        <dbReference type="SAM" id="Coils"/>
    </source>
</evidence>
<evidence type="ECO:0000256" key="2">
    <source>
        <dbReference type="SAM" id="MobiDB-lite"/>
    </source>
</evidence>
<dbReference type="EMBL" id="CAXITT010000460">
    <property type="protein sequence ID" value="CAL1541936.1"/>
    <property type="molecule type" value="Genomic_DNA"/>
</dbReference>
<feature type="compositionally biased region" description="Polar residues" evidence="2">
    <location>
        <begin position="354"/>
        <end position="363"/>
    </location>
</feature>
<organism evidence="3 4">
    <name type="scientific">Lymnaea stagnalis</name>
    <name type="common">Great pond snail</name>
    <name type="synonym">Helix stagnalis</name>
    <dbReference type="NCBI Taxonomy" id="6523"/>
    <lineage>
        <taxon>Eukaryota</taxon>
        <taxon>Metazoa</taxon>
        <taxon>Spiralia</taxon>
        <taxon>Lophotrochozoa</taxon>
        <taxon>Mollusca</taxon>
        <taxon>Gastropoda</taxon>
        <taxon>Heterobranchia</taxon>
        <taxon>Euthyneura</taxon>
        <taxon>Panpulmonata</taxon>
        <taxon>Hygrophila</taxon>
        <taxon>Lymnaeoidea</taxon>
        <taxon>Lymnaeidae</taxon>
        <taxon>Lymnaea</taxon>
    </lineage>
</organism>
<reference evidence="3 4" key="1">
    <citation type="submission" date="2024-04" db="EMBL/GenBank/DDBJ databases">
        <authorList>
            <consortium name="Genoscope - CEA"/>
            <person name="William W."/>
        </authorList>
    </citation>
    <scope>NUCLEOTIDE SEQUENCE [LARGE SCALE GENOMIC DNA]</scope>
</reference>
<feature type="compositionally biased region" description="Basic and acidic residues" evidence="2">
    <location>
        <begin position="319"/>
        <end position="334"/>
    </location>
</feature>
<dbReference type="Proteomes" id="UP001497497">
    <property type="component" value="Unassembled WGS sequence"/>
</dbReference>
<keyword evidence="1" id="KW-0175">Coiled coil</keyword>
<gene>
    <name evidence="3" type="ORF">GSLYS_00015542001</name>
</gene>
<feature type="region of interest" description="Disordered" evidence="2">
    <location>
        <begin position="1"/>
        <end position="22"/>
    </location>
</feature>
<keyword evidence="4" id="KW-1185">Reference proteome</keyword>